<evidence type="ECO:0000313" key="1">
    <source>
        <dbReference type="EMBL" id="KRN99979.1"/>
    </source>
</evidence>
<evidence type="ECO:0000313" key="2">
    <source>
        <dbReference type="Proteomes" id="UP000051886"/>
    </source>
</evidence>
<dbReference type="Proteomes" id="UP000051886">
    <property type="component" value="Unassembled WGS sequence"/>
</dbReference>
<organism evidence="1 2">
    <name type="scientific">Ligilactobacillus pobuzihii</name>
    <dbReference type="NCBI Taxonomy" id="449659"/>
    <lineage>
        <taxon>Bacteria</taxon>
        <taxon>Bacillati</taxon>
        <taxon>Bacillota</taxon>
        <taxon>Bacilli</taxon>
        <taxon>Lactobacillales</taxon>
        <taxon>Lactobacillaceae</taxon>
        <taxon>Ligilactobacillus</taxon>
    </lineage>
</organism>
<accession>A0A0R2LEL6</accession>
<dbReference type="EMBL" id="JQCN01000026">
    <property type="protein sequence ID" value="KRN99979.1"/>
    <property type="molecule type" value="Genomic_DNA"/>
</dbReference>
<dbReference type="AlphaFoldDB" id="A0A0R2LEL6"/>
<dbReference type="PANTHER" id="PTHR36849">
    <property type="entry name" value="CYTOPLASMIC PROTEIN-RELATED"/>
    <property type="match status" value="1"/>
</dbReference>
<dbReference type="Pfam" id="PF22752">
    <property type="entry name" value="DUF488-N3i"/>
    <property type="match status" value="1"/>
</dbReference>
<sequence length="134" mass="15730">MDLILIHLGRFTLIKIQRIYSTESAQSGYRILIDRLWPRGVSKTKANLDDWDKMIAPSNELRKWFDHDPQKFPKFSKAYRKELAENPETPEFIAKITAKIANSDIILLYSAKDEEHNQAVVLRNYLQEKLNIKN</sequence>
<evidence type="ECO:0008006" key="3">
    <source>
        <dbReference type="Google" id="ProtNLM"/>
    </source>
</evidence>
<dbReference type="STRING" id="449659.IV66_GL001406"/>
<dbReference type="PANTHER" id="PTHR36849:SF1">
    <property type="entry name" value="CYTOPLASMIC PROTEIN"/>
    <property type="match status" value="1"/>
</dbReference>
<dbReference type="InterPro" id="IPR052552">
    <property type="entry name" value="YeaO-like"/>
</dbReference>
<keyword evidence="2" id="KW-1185">Reference proteome</keyword>
<name>A0A0R2LEL6_9LACO</name>
<proteinExistence type="predicted"/>
<reference evidence="1 2" key="1">
    <citation type="journal article" date="2015" name="Genome Announc.">
        <title>Expanding the biotechnology potential of lactobacilli through comparative genomics of 213 strains and associated genera.</title>
        <authorList>
            <person name="Sun Z."/>
            <person name="Harris H.M."/>
            <person name="McCann A."/>
            <person name="Guo C."/>
            <person name="Argimon S."/>
            <person name="Zhang W."/>
            <person name="Yang X."/>
            <person name="Jeffery I.B."/>
            <person name="Cooney J.C."/>
            <person name="Kagawa T.F."/>
            <person name="Liu W."/>
            <person name="Song Y."/>
            <person name="Salvetti E."/>
            <person name="Wrobel A."/>
            <person name="Rasinkangas P."/>
            <person name="Parkhill J."/>
            <person name="Rea M.C."/>
            <person name="O'Sullivan O."/>
            <person name="Ritari J."/>
            <person name="Douillard F.P."/>
            <person name="Paul Ross R."/>
            <person name="Yang R."/>
            <person name="Briner A.E."/>
            <person name="Felis G.E."/>
            <person name="de Vos W.M."/>
            <person name="Barrangou R."/>
            <person name="Klaenhammer T.R."/>
            <person name="Caufield P.W."/>
            <person name="Cui Y."/>
            <person name="Zhang H."/>
            <person name="O'Toole P.W."/>
        </authorList>
    </citation>
    <scope>NUCLEOTIDE SEQUENCE [LARGE SCALE GENOMIC DNA]</scope>
    <source>
        <strain evidence="1 2">NBRC 103219</strain>
    </source>
</reference>
<dbReference type="PATRIC" id="fig|449659.4.peg.1424"/>
<gene>
    <name evidence="1" type="ORF">IV66_GL001406</name>
</gene>
<protein>
    <recommendedName>
        <fullName evidence="3">Uroporphyrin-III c-methyltransferase</fullName>
    </recommendedName>
</protein>
<comment type="caution">
    <text evidence="1">The sequence shown here is derived from an EMBL/GenBank/DDBJ whole genome shotgun (WGS) entry which is preliminary data.</text>
</comment>